<keyword evidence="3" id="KW-1185">Reference proteome</keyword>
<accession>A0A5B7HEJ4</accession>
<protein>
    <submittedName>
        <fullName evidence="2">Uncharacterized protein</fullName>
    </submittedName>
</protein>
<proteinExistence type="predicted"/>
<comment type="caution">
    <text evidence="2">The sequence shown here is derived from an EMBL/GenBank/DDBJ whole genome shotgun (WGS) entry which is preliminary data.</text>
</comment>
<dbReference type="EMBL" id="VSRR010027823">
    <property type="protein sequence ID" value="MPC68426.1"/>
    <property type="molecule type" value="Genomic_DNA"/>
</dbReference>
<reference evidence="2 3" key="1">
    <citation type="submission" date="2019-05" db="EMBL/GenBank/DDBJ databases">
        <title>Another draft genome of Portunus trituberculatus and its Hox gene families provides insights of decapod evolution.</title>
        <authorList>
            <person name="Jeong J.-H."/>
            <person name="Song I."/>
            <person name="Kim S."/>
            <person name="Choi T."/>
            <person name="Kim D."/>
            <person name="Ryu S."/>
            <person name="Kim W."/>
        </authorList>
    </citation>
    <scope>NUCLEOTIDE SEQUENCE [LARGE SCALE GENOMIC DNA]</scope>
    <source>
        <tissue evidence="2">Muscle</tissue>
    </source>
</reference>
<organism evidence="2 3">
    <name type="scientific">Portunus trituberculatus</name>
    <name type="common">Swimming crab</name>
    <name type="synonym">Neptunus trituberculatus</name>
    <dbReference type="NCBI Taxonomy" id="210409"/>
    <lineage>
        <taxon>Eukaryota</taxon>
        <taxon>Metazoa</taxon>
        <taxon>Ecdysozoa</taxon>
        <taxon>Arthropoda</taxon>
        <taxon>Crustacea</taxon>
        <taxon>Multicrustacea</taxon>
        <taxon>Malacostraca</taxon>
        <taxon>Eumalacostraca</taxon>
        <taxon>Eucarida</taxon>
        <taxon>Decapoda</taxon>
        <taxon>Pleocyemata</taxon>
        <taxon>Brachyura</taxon>
        <taxon>Eubrachyura</taxon>
        <taxon>Portunoidea</taxon>
        <taxon>Portunidae</taxon>
        <taxon>Portuninae</taxon>
        <taxon>Portunus</taxon>
    </lineage>
</organism>
<name>A0A5B7HEJ4_PORTR</name>
<dbReference type="Proteomes" id="UP000324222">
    <property type="component" value="Unassembled WGS sequence"/>
</dbReference>
<evidence type="ECO:0000313" key="3">
    <source>
        <dbReference type="Proteomes" id="UP000324222"/>
    </source>
</evidence>
<gene>
    <name evidence="2" type="ORF">E2C01_062627</name>
</gene>
<feature type="region of interest" description="Disordered" evidence="1">
    <location>
        <begin position="1"/>
        <end position="23"/>
    </location>
</feature>
<evidence type="ECO:0000313" key="2">
    <source>
        <dbReference type="EMBL" id="MPC68426.1"/>
    </source>
</evidence>
<evidence type="ECO:0000256" key="1">
    <source>
        <dbReference type="SAM" id="MobiDB-lite"/>
    </source>
</evidence>
<sequence length="65" mass="6994">MHDFLHSTLATARPQEARSGSPLSFRATRCSYSAGDAIYPPLLGDISWCEALRAGHSPSSSHSFS</sequence>
<dbReference type="AlphaFoldDB" id="A0A5B7HEJ4"/>